<feature type="compositionally biased region" description="Basic and acidic residues" evidence="1">
    <location>
        <begin position="216"/>
        <end position="244"/>
    </location>
</feature>
<dbReference type="GO" id="GO:0009737">
    <property type="term" value="P:response to abscisic acid"/>
    <property type="evidence" value="ECO:0007669"/>
    <property type="project" value="InterPro"/>
</dbReference>
<feature type="region of interest" description="Disordered" evidence="1">
    <location>
        <begin position="19"/>
        <end position="70"/>
    </location>
</feature>
<evidence type="ECO:0000256" key="1">
    <source>
        <dbReference type="SAM" id="MobiDB-lite"/>
    </source>
</evidence>
<protein>
    <recommendedName>
        <fullName evidence="2">LTI65/LTI78 PGEED repeat domain-containing protein</fullName>
    </recommendedName>
</protein>
<feature type="compositionally biased region" description="Polar residues" evidence="1">
    <location>
        <begin position="53"/>
        <end position="70"/>
    </location>
</feature>
<comment type="caution">
    <text evidence="3">The sequence shown here is derived from an EMBL/GenBank/DDBJ whole genome shotgun (WGS) entry which is preliminary data.</text>
</comment>
<reference evidence="3 4" key="1">
    <citation type="submission" date="2020-10" db="EMBL/GenBank/DDBJ databases">
        <title>The Coptis chinensis genome and diversification of protoberbering-type alkaloids.</title>
        <authorList>
            <person name="Wang B."/>
            <person name="Shu S."/>
            <person name="Song C."/>
            <person name="Liu Y."/>
        </authorList>
    </citation>
    <scope>NUCLEOTIDE SEQUENCE [LARGE SCALE GENOMIC DNA]</scope>
    <source>
        <strain evidence="3">HL-2020</strain>
        <tissue evidence="3">Leaf</tissue>
    </source>
</reference>
<organism evidence="3 4">
    <name type="scientific">Coptis chinensis</name>
    <dbReference type="NCBI Taxonomy" id="261450"/>
    <lineage>
        <taxon>Eukaryota</taxon>
        <taxon>Viridiplantae</taxon>
        <taxon>Streptophyta</taxon>
        <taxon>Embryophyta</taxon>
        <taxon>Tracheophyta</taxon>
        <taxon>Spermatophyta</taxon>
        <taxon>Magnoliopsida</taxon>
        <taxon>Ranunculales</taxon>
        <taxon>Ranunculaceae</taxon>
        <taxon>Coptidoideae</taxon>
        <taxon>Coptis</taxon>
    </lineage>
</organism>
<gene>
    <name evidence="3" type="ORF">IFM89_015278</name>
</gene>
<dbReference type="PANTHER" id="PTHR33836">
    <property type="entry name" value="LOW-TEMPERATURE-INDUCED 65 KDA PROTEIN-RELATED"/>
    <property type="match status" value="1"/>
</dbReference>
<evidence type="ECO:0000313" key="4">
    <source>
        <dbReference type="Proteomes" id="UP000631114"/>
    </source>
</evidence>
<dbReference type="InterPro" id="IPR057059">
    <property type="entry name" value="LTI65/LTI78_PGEED"/>
</dbReference>
<proteinExistence type="predicted"/>
<dbReference type="Proteomes" id="UP000631114">
    <property type="component" value="Unassembled WGS sequence"/>
</dbReference>
<evidence type="ECO:0000259" key="2">
    <source>
        <dbReference type="Pfam" id="PF23399"/>
    </source>
</evidence>
<dbReference type="Pfam" id="PF23399">
    <property type="entry name" value="LTI65_PGEED"/>
    <property type="match status" value="1"/>
</dbReference>
<dbReference type="Pfam" id="PF07918">
    <property type="entry name" value="CAP160"/>
    <property type="match status" value="1"/>
</dbReference>
<name>A0A835HEW3_9MAGN</name>
<evidence type="ECO:0000313" key="3">
    <source>
        <dbReference type="EMBL" id="KAF9597087.1"/>
    </source>
</evidence>
<dbReference type="InterPro" id="IPR037491">
    <property type="entry name" value="LTI78/LTI65"/>
</dbReference>
<dbReference type="AlphaFoldDB" id="A0A835HEW3"/>
<dbReference type="GO" id="GO:0006950">
    <property type="term" value="P:response to stress"/>
    <property type="evidence" value="ECO:0007669"/>
    <property type="project" value="TreeGrafter"/>
</dbReference>
<feature type="region of interest" description="Disordered" evidence="1">
    <location>
        <begin position="124"/>
        <end position="163"/>
    </location>
</feature>
<accession>A0A835HEW3</accession>
<dbReference type="InterPro" id="IPR012418">
    <property type="entry name" value="CAP160"/>
</dbReference>
<feature type="domain" description="LTI65/LTI78 PGEED repeat" evidence="2">
    <location>
        <begin position="163"/>
        <end position="193"/>
    </location>
</feature>
<dbReference type="EMBL" id="JADFTS010000007">
    <property type="protein sequence ID" value="KAF9597087.1"/>
    <property type="molecule type" value="Genomic_DNA"/>
</dbReference>
<feature type="region of interest" description="Disordered" evidence="1">
    <location>
        <begin position="210"/>
        <end position="265"/>
    </location>
</feature>
<keyword evidence="4" id="KW-1185">Reference proteome</keyword>
<sequence length="327" mass="34458">MSSVNLEIADKALSAKNGVASKIGYGDKTDDKTAGAQTDKGENVPSAGVPIVTTESVEEPTTQQSSYTDKISSAAVSVKNMAASKLGYGGSPDSASSTGAELNKGGENAPVYGKEAGAGSTVISKIPGTGMITQKSTDEGIGVDTNMGTGSQVDTGKDVGETDKGVASVKGYIAEKLKPGEEDKALSEVISGAFHKLKVVVDSDEKKAMGQSVSDAFHKRNSEEEMDRENKPMGKVTESEKVADRLGSSESERGGHVSGNDSPGKGVVDKFKGAFTSWFGKGKHSSHLLHPIFYRTHKTDRKDHEKTAYAQNALCYWRLQKIFAQLA</sequence>
<dbReference type="PANTHER" id="PTHR33836:SF1">
    <property type="entry name" value="LOW-TEMPERATURE-INDUCED 65 KDA PROTEIN-RELATED"/>
    <property type="match status" value="1"/>
</dbReference>
<dbReference type="OrthoDB" id="1934648at2759"/>